<dbReference type="InterPro" id="IPR012337">
    <property type="entry name" value="RNaseH-like_sf"/>
</dbReference>
<organism evidence="1 2">
    <name type="scientific">Pontibacterium sinense</name>
    <dbReference type="NCBI Taxonomy" id="2781979"/>
    <lineage>
        <taxon>Bacteria</taxon>
        <taxon>Pseudomonadati</taxon>
        <taxon>Pseudomonadota</taxon>
        <taxon>Gammaproteobacteria</taxon>
        <taxon>Oceanospirillales</taxon>
        <taxon>Oceanospirillaceae</taxon>
        <taxon>Pontibacterium</taxon>
    </lineage>
</organism>
<dbReference type="InterPro" id="IPR036397">
    <property type="entry name" value="RNaseH_sf"/>
</dbReference>
<dbReference type="GO" id="GO:0003676">
    <property type="term" value="F:nucleic acid binding"/>
    <property type="evidence" value="ECO:0007669"/>
    <property type="project" value="InterPro"/>
</dbReference>
<evidence type="ECO:0000313" key="2">
    <source>
        <dbReference type="Proteomes" id="UP000640333"/>
    </source>
</evidence>
<dbReference type="Gene3D" id="3.30.420.10">
    <property type="entry name" value="Ribonuclease H-like superfamily/Ribonuclease H"/>
    <property type="match status" value="1"/>
</dbReference>
<reference evidence="1" key="1">
    <citation type="submission" date="2020-10" db="EMBL/GenBank/DDBJ databases">
        <title>Bacterium isolated from coastal waters sediment.</title>
        <authorList>
            <person name="Chen R.-J."/>
            <person name="Lu D.-C."/>
            <person name="Zhu K.-L."/>
            <person name="Du Z.-J."/>
        </authorList>
    </citation>
    <scope>NUCLEOTIDE SEQUENCE</scope>
    <source>
        <strain evidence="1">N1Y112</strain>
    </source>
</reference>
<accession>A0A8J7K651</accession>
<gene>
    <name evidence="1" type="ORF">IOQ59_11720</name>
</gene>
<evidence type="ECO:0000313" key="1">
    <source>
        <dbReference type="EMBL" id="MBE9397925.1"/>
    </source>
</evidence>
<protein>
    <recommendedName>
        <fullName evidence="3">Exonuclease domain-containing protein</fullName>
    </recommendedName>
</protein>
<dbReference type="SUPFAM" id="SSF53098">
    <property type="entry name" value="Ribonuclease H-like"/>
    <property type="match status" value="1"/>
</dbReference>
<name>A0A8J7K651_9GAMM</name>
<dbReference type="EMBL" id="JADEYS010000011">
    <property type="protein sequence ID" value="MBE9397925.1"/>
    <property type="molecule type" value="Genomic_DNA"/>
</dbReference>
<sequence length="163" mass="18605">MDIIYMDLEASGLGAESYPIEVAWKCPATGLSDNFFINPDSISHWRYWDEFAEELHGLDRERLVTEGISAEAACQRLNEALKGKTLISDALEFDSFWMRRLFKAVGVSSEFNMAGLDAILSAERLIQYRFIARSQFRRHRAMQDVDDLILAVEAVSAEQTEEF</sequence>
<dbReference type="RefSeq" id="WP_193953494.1">
    <property type="nucleotide sequence ID" value="NZ_JADEYS010000011.1"/>
</dbReference>
<dbReference type="Proteomes" id="UP000640333">
    <property type="component" value="Unassembled WGS sequence"/>
</dbReference>
<proteinExistence type="predicted"/>
<dbReference type="AlphaFoldDB" id="A0A8J7K651"/>
<evidence type="ECO:0008006" key="3">
    <source>
        <dbReference type="Google" id="ProtNLM"/>
    </source>
</evidence>
<comment type="caution">
    <text evidence="1">The sequence shown here is derived from an EMBL/GenBank/DDBJ whole genome shotgun (WGS) entry which is preliminary data.</text>
</comment>
<keyword evidence="2" id="KW-1185">Reference proteome</keyword>